<dbReference type="InParanoid" id="E9FV42"/>
<keyword evidence="3" id="KW-1185">Reference proteome</keyword>
<evidence type="ECO:0000256" key="1">
    <source>
        <dbReference type="SAM" id="MobiDB-lite"/>
    </source>
</evidence>
<dbReference type="HOGENOM" id="CLU_1549196_0_0_1"/>
<reference evidence="2 3" key="1">
    <citation type="journal article" date="2011" name="Science">
        <title>The ecoresponsive genome of Daphnia pulex.</title>
        <authorList>
            <person name="Colbourne J.K."/>
            <person name="Pfrender M.E."/>
            <person name="Gilbert D."/>
            <person name="Thomas W.K."/>
            <person name="Tucker A."/>
            <person name="Oakley T.H."/>
            <person name="Tokishita S."/>
            <person name="Aerts A."/>
            <person name="Arnold G.J."/>
            <person name="Basu M.K."/>
            <person name="Bauer D.J."/>
            <person name="Caceres C.E."/>
            <person name="Carmel L."/>
            <person name="Casola C."/>
            <person name="Choi J.H."/>
            <person name="Detter J.C."/>
            <person name="Dong Q."/>
            <person name="Dusheyko S."/>
            <person name="Eads B.D."/>
            <person name="Frohlich T."/>
            <person name="Geiler-Samerotte K.A."/>
            <person name="Gerlach D."/>
            <person name="Hatcher P."/>
            <person name="Jogdeo S."/>
            <person name="Krijgsveld J."/>
            <person name="Kriventseva E.V."/>
            <person name="Kultz D."/>
            <person name="Laforsch C."/>
            <person name="Lindquist E."/>
            <person name="Lopez J."/>
            <person name="Manak J.R."/>
            <person name="Muller J."/>
            <person name="Pangilinan J."/>
            <person name="Patwardhan R.P."/>
            <person name="Pitluck S."/>
            <person name="Pritham E.J."/>
            <person name="Rechtsteiner A."/>
            <person name="Rho M."/>
            <person name="Rogozin I.B."/>
            <person name="Sakarya O."/>
            <person name="Salamov A."/>
            <person name="Schaack S."/>
            <person name="Shapiro H."/>
            <person name="Shiga Y."/>
            <person name="Skalitzky C."/>
            <person name="Smith Z."/>
            <person name="Souvorov A."/>
            <person name="Sung W."/>
            <person name="Tang Z."/>
            <person name="Tsuchiya D."/>
            <person name="Tu H."/>
            <person name="Vos H."/>
            <person name="Wang M."/>
            <person name="Wolf Y.I."/>
            <person name="Yamagata H."/>
            <person name="Yamada T."/>
            <person name="Ye Y."/>
            <person name="Shaw J.R."/>
            <person name="Andrews J."/>
            <person name="Crease T.J."/>
            <person name="Tang H."/>
            <person name="Lucas S.M."/>
            <person name="Robertson H.M."/>
            <person name="Bork P."/>
            <person name="Koonin E.V."/>
            <person name="Zdobnov E.M."/>
            <person name="Grigoriev I.V."/>
            <person name="Lynch M."/>
            <person name="Boore J.L."/>
        </authorList>
    </citation>
    <scope>NUCLEOTIDE SEQUENCE [LARGE SCALE GENOMIC DNA]</scope>
</reference>
<accession>E9FV42</accession>
<dbReference type="Proteomes" id="UP000000305">
    <property type="component" value="Unassembled WGS sequence"/>
</dbReference>
<name>E9FV42_DAPPU</name>
<evidence type="ECO:0000313" key="2">
    <source>
        <dbReference type="EMBL" id="EFX88492.1"/>
    </source>
</evidence>
<feature type="region of interest" description="Disordered" evidence="1">
    <location>
        <begin position="1"/>
        <end position="20"/>
    </location>
</feature>
<proteinExistence type="predicted"/>
<gene>
    <name evidence="2" type="ORF">DAPPUDRAFT_95250</name>
</gene>
<dbReference type="KEGG" id="dpx:DAPPUDRAFT_95250"/>
<dbReference type="EMBL" id="GL732525">
    <property type="protein sequence ID" value="EFX88492.1"/>
    <property type="molecule type" value="Genomic_DNA"/>
</dbReference>
<feature type="region of interest" description="Disordered" evidence="1">
    <location>
        <begin position="150"/>
        <end position="173"/>
    </location>
</feature>
<sequence>MEKPKENRRKTETSHKRSLPLFHRKLQVKKEAEGFRVTSCSLSSIDVDPTSDSDCKQNDVEVVQDIQSARSSAALPDNFLQVSDFAIKRLTPLKDPQPHKNGNRWAPPANRFRSEMIIISTSPDCLIYLKHFTCLAIIVESKFSSSTSVALPSSQSNFRSRSCQSTLSDPPLF</sequence>
<feature type="compositionally biased region" description="Basic and acidic residues" evidence="1">
    <location>
        <begin position="1"/>
        <end position="15"/>
    </location>
</feature>
<organism evidence="2 3">
    <name type="scientific">Daphnia pulex</name>
    <name type="common">Water flea</name>
    <dbReference type="NCBI Taxonomy" id="6669"/>
    <lineage>
        <taxon>Eukaryota</taxon>
        <taxon>Metazoa</taxon>
        <taxon>Ecdysozoa</taxon>
        <taxon>Arthropoda</taxon>
        <taxon>Crustacea</taxon>
        <taxon>Branchiopoda</taxon>
        <taxon>Diplostraca</taxon>
        <taxon>Cladocera</taxon>
        <taxon>Anomopoda</taxon>
        <taxon>Daphniidae</taxon>
        <taxon>Daphnia</taxon>
    </lineage>
</organism>
<protein>
    <submittedName>
        <fullName evidence="2">Uncharacterized protein</fullName>
    </submittedName>
</protein>
<dbReference type="AlphaFoldDB" id="E9FV42"/>
<evidence type="ECO:0000313" key="3">
    <source>
        <dbReference type="Proteomes" id="UP000000305"/>
    </source>
</evidence>